<accession>A0A8S9H6W8</accession>
<reference evidence="2" key="1">
    <citation type="submission" date="2019-12" db="EMBL/GenBank/DDBJ databases">
        <title>Genome sequencing and annotation of Brassica cretica.</title>
        <authorList>
            <person name="Studholme D.J."/>
            <person name="Sarris P.F."/>
        </authorList>
    </citation>
    <scope>NUCLEOTIDE SEQUENCE</scope>
    <source>
        <strain evidence="2">PFS-001/15</strain>
        <tissue evidence="2">Leaf</tissue>
    </source>
</reference>
<gene>
    <name evidence="2" type="ORF">F2Q68_00035020</name>
</gene>
<dbReference type="Proteomes" id="UP000712281">
    <property type="component" value="Unassembled WGS sequence"/>
</dbReference>
<dbReference type="AlphaFoldDB" id="A0A8S9H6W8"/>
<organism evidence="2 3">
    <name type="scientific">Brassica cretica</name>
    <name type="common">Mustard</name>
    <dbReference type="NCBI Taxonomy" id="69181"/>
    <lineage>
        <taxon>Eukaryota</taxon>
        <taxon>Viridiplantae</taxon>
        <taxon>Streptophyta</taxon>
        <taxon>Embryophyta</taxon>
        <taxon>Tracheophyta</taxon>
        <taxon>Spermatophyta</taxon>
        <taxon>Magnoliopsida</taxon>
        <taxon>eudicotyledons</taxon>
        <taxon>Gunneridae</taxon>
        <taxon>Pentapetalae</taxon>
        <taxon>rosids</taxon>
        <taxon>malvids</taxon>
        <taxon>Brassicales</taxon>
        <taxon>Brassicaceae</taxon>
        <taxon>Brassiceae</taxon>
        <taxon>Brassica</taxon>
    </lineage>
</organism>
<dbReference type="EMBL" id="QGKW02001988">
    <property type="protein sequence ID" value="KAF2552247.1"/>
    <property type="molecule type" value="Genomic_DNA"/>
</dbReference>
<name>A0A8S9H6W8_BRACR</name>
<evidence type="ECO:0000313" key="3">
    <source>
        <dbReference type="Proteomes" id="UP000712281"/>
    </source>
</evidence>
<comment type="caution">
    <text evidence="2">The sequence shown here is derived from an EMBL/GenBank/DDBJ whole genome shotgun (WGS) entry which is preliminary data.</text>
</comment>
<feature type="transmembrane region" description="Helical" evidence="1">
    <location>
        <begin position="70"/>
        <end position="89"/>
    </location>
</feature>
<protein>
    <submittedName>
        <fullName evidence="2">Uncharacterized protein</fullName>
    </submittedName>
</protein>
<keyword evidence="1" id="KW-1133">Transmembrane helix</keyword>
<evidence type="ECO:0000256" key="1">
    <source>
        <dbReference type="SAM" id="Phobius"/>
    </source>
</evidence>
<keyword evidence="1" id="KW-0812">Transmembrane</keyword>
<evidence type="ECO:0000313" key="2">
    <source>
        <dbReference type="EMBL" id="KAF2552247.1"/>
    </source>
</evidence>
<sequence length="158" mass="18628">MLSSQLVNLKYDLSAKFEIIIIYLDWLLFFKKGGQSLLQELFENRVSEWKNITDGPSMGRPNSSSEICHFLAILISFFVFIMVFWKYLIQEARRRKKERERFVSSVFRQALKQAPEQPNQTQHMLMFLLYLINDGPKLVWSTISAKQLADYTTYGEKT</sequence>
<proteinExistence type="predicted"/>
<keyword evidence="1" id="KW-0472">Membrane</keyword>